<accession>A0A0F9ALW9</accession>
<organism evidence="1">
    <name type="scientific">marine sediment metagenome</name>
    <dbReference type="NCBI Taxonomy" id="412755"/>
    <lineage>
        <taxon>unclassified sequences</taxon>
        <taxon>metagenomes</taxon>
        <taxon>ecological metagenomes</taxon>
    </lineage>
</organism>
<evidence type="ECO:0000313" key="1">
    <source>
        <dbReference type="EMBL" id="KKK79459.1"/>
    </source>
</evidence>
<comment type="caution">
    <text evidence="1">The sequence shown here is derived from an EMBL/GenBank/DDBJ whole genome shotgun (WGS) entry which is preliminary data.</text>
</comment>
<proteinExistence type="predicted"/>
<dbReference type="EMBL" id="LAZR01054015">
    <property type="protein sequence ID" value="KKK79459.1"/>
    <property type="molecule type" value="Genomic_DNA"/>
</dbReference>
<sequence>MSIKLSEVIEIWDELHVKDTGELGFCDLEKALDEKIGVENDIGQR</sequence>
<name>A0A0F9ALW9_9ZZZZ</name>
<dbReference type="AlphaFoldDB" id="A0A0F9ALW9"/>
<gene>
    <name evidence="1" type="ORF">LCGC14_2833260</name>
</gene>
<reference evidence="1" key="1">
    <citation type="journal article" date="2015" name="Nature">
        <title>Complex archaea that bridge the gap between prokaryotes and eukaryotes.</title>
        <authorList>
            <person name="Spang A."/>
            <person name="Saw J.H."/>
            <person name="Jorgensen S.L."/>
            <person name="Zaremba-Niedzwiedzka K."/>
            <person name="Martijn J."/>
            <person name="Lind A.E."/>
            <person name="van Eijk R."/>
            <person name="Schleper C."/>
            <person name="Guy L."/>
            <person name="Ettema T.J."/>
        </authorList>
    </citation>
    <scope>NUCLEOTIDE SEQUENCE</scope>
</reference>
<protein>
    <recommendedName>
        <fullName evidence="2">EF-hand domain-containing protein</fullName>
    </recommendedName>
</protein>
<evidence type="ECO:0008006" key="2">
    <source>
        <dbReference type="Google" id="ProtNLM"/>
    </source>
</evidence>